<evidence type="ECO:0000259" key="6">
    <source>
        <dbReference type="PROSITE" id="PS50089"/>
    </source>
</evidence>
<dbReference type="InterPro" id="IPR001841">
    <property type="entry name" value="Znf_RING"/>
</dbReference>
<dbReference type="EMBL" id="CAJPWZ010000484">
    <property type="protein sequence ID" value="CAG2194533.1"/>
    <property type="molecule type" value="Genomic_DNA"/>
</dbReference>
<keyword evidence="5" id="KW-0472">Membrane</keyword>
<accession>A0A8S3QED2</accession>
<dbReference type="GO" id="GO:0008270">
    <property type="term" value="F:zinc ion binding"/>
    <property type="evidence" value="ECO:0007669"/>
    <property type="project" value="UniProtKB-KW"/>
</dbReference>
<dbReference type="Gene3D" id="3.30.40.10">
    <property type="entry name" value="Zinc/RING finger domain, C3HC4 (zinc finger)"/>
    <property type="match status" value="1"/>
</dbReference>
<reference evidence="7" key="1">
    <citation type="submission" date="2021-03" db="EMBL/GenBank/DDBJ databases">
        <authorList>
            <person name="Bekaert M."/>
        </authorList>
    </citation>
    <scope>NUCLEOTIDE SEQUENCE</scope>
</reference>
<dbReference type="AlphaFoldDB" id="A0A8S3QED2"/>
<dbReference type="SMART" id="SM00184">
    <property type="entry name" value="RING"/>
    <property type="match status" value="1"/>
</dbReference>
<evidence type="ECO:0000256" key="1">
    <source>
        <dbReference type="ARBA" id="ARBA00022723"/>
    </source>
</evidence>
<evidence type="ECO:0000256" key="4">
    <source>
        <dbReference type="PROSITE-ProRule" id="PRU00175"/>
    </source>
</evidence>
<feature type="transmembrane region" description="Helical" evidence="5">
    <location>
        <begin position="32"/>
        <end position="54"/>
    </location>
</feature>
<dbReference type="InterPro" id="IPR052788">
    <property type="entry name" value="RING-type_E3_ligase_ATL"/>
</dbReference>
<dbReference type="PANTHER" id="PTHR45798:SF97">
    <property type="entry name" value="ALCOHOL-SENSITIVE RING FINGER PROTEIN 1"/>
    <property type="match status" value="1"/>
</dbReference>
<dbReference type="PROSITE" id="PS50089">
    <property type="entry name" value="ZF_RING_2"/>
    <property type="match status" value="1"/>
</dbReference>
<organism evidence="7 8">
    <name type="scientific">Mytilus edulis</name>
    <name type="common">Blue mussel</name>
    <dbReference type="NCBI Taxonomy" id="6550"/>
    <lineage>
        <taxon>Eukaryota</taxon>
        <taxon>Metazoa</taxon>
        <taxon>Spiralia</taxon>
        <taxon>Lophotrochozoa</taxon>
        <taxon>Mollusca</taxon>
        <taxon>Bivalvia</taxon>
        <taxon>Autobranchia</taxon>
        <taxon>Pteriomorphia</taxon>
        <taxon>Mytilida</taxon>
        <taxon>Mytiloidea</taxon>
        <taxon>Mytilidae</taxon>
        <taxon>Mytilinae</taxon>
        <taxon>Mytilus</taxon>
    </lineage>
</organism>
<keyword evidence="3" id="KW-0862">Zinc</keyword>
<feature type="domain" description="RING-type" evidence="6">
    <location>
        <begin position="84"/>
        <end position="126"/>
    </location>
</feature>
<keyword evidence="5" id="KW-0812">Transmembrane</keyword>
<evidence type="ECO:0000256" key="5">
    <source>
        <dbReference type="SAM" id="Phobius"/>
    </source>
</evidence>
<name>A0A8S3QED2_MYTED</name>
<dbReference type="PANTHER" id="PTHR45798">
    <property type="entry name" value="RING-H2 FINGER PROTEIN ATL61-RELATED-RELATED"/>
    <property type="match status" value="1"/>
</dbReference>
<keyword evidence="8" id="KW-1185">Reference proteome</keyword>
<keyword evidence="2 4" id="KW-0863">Zinc-finger</keyword>
<protein>
    <recommendedName>
        <fullName evidence="6">RING-type domain-containing protein</fullName>
    </recommendedName>
</protein>
<evidence type="ECO:0000256" key="3">
    <source>
        <dbReference type="ARBA" id="ARBA00022833"/>
    </source>
</evidence>
<evidence type="ECO:0000313" key="7">
    <source>
        <dbReference type="EMBL" id="CAG2194533.1"/>
    </source>
</evidence>
<comment type="caution">
    <text evidence="7">The sequence shown here is derived from an EMBL/GenBank/DDBJ whole genome shotgun (WGS) entry which is preliminary data.</text>
</comment>
<evidence type="ECO:0000256" key="2">
    <source>
        <dbReference type="ARBA" id="ARBA00022771"/>
    </source>
</evidence>
<evidence type="ECO:0000313" key="8">
    <source>
        <dbReference type="Proteomes" id="UP000683360"/>
    </source>
</evidence>
<dbReference type="Proteomes" id="UP000683360">
    <property type="component" value="Unassembled WGS sequence"/>
</dbReference>
<dbReference type="SUPFAM" id="SSF57850">
    <property type="entry name" value="RING/U-box"/>
    <property type="match status" value="1"/>
</dbReference>
<proteinExistence type="predicted"/>
<dbReference type="OrthoDB" id="6080622at2759"/>
<keyword evidence="5" id="KW-1133">Transmembrane helix</keyword>
<keyword evidence="1" id="KW-0479">Metal-binding</keyword>
<sequence length="163" mass="18863">MESRLLGKFKVRIKANLPMHRMNDTEFKVGDIVATVVIILSLVIAIVIAVCCRCNKRHKQNSKKIIVDRDATYIPVAKIMGSDCGVCLDTKDSRMGQIVKLHCNHTFHQKCMTESLKSQTKCPLCRQRVKQFTPSQRIFAYFQTKINQFRYNYNDEQDFESNV</sequence>
<dbReference type="InterPro" id="IPR013083">
    <property type="entry name" value="Znf_RING/FYVE/PHD"/>
</dbReference>
<gene>
    <name evidence="7" type="ORF">MEDL_9572</name>
</gene>
<dbReference type="Pfam" id="PF13639">
    <property type="entry name" value="zf-RING_2"/>
    <property type="match status" value="1"/>
</dbReference>